<keyword evidence="2" id="KW-1003">Cell membrane</keyword>
<evidence type="ECO:0000256" key="5">
    <source>
        <dbReference type="ARBA" id="ARBA00023136"/>
    </source>
</evidence>
<keyword evidence="5 6" id="KW-0472">Membrane</keyword>
<evidence type="ECO:0000256" key="1">
    <source>
        <dbReference type="ARBA" id="ARBA00004651"/>
    </source>
</evidence>
<feature type="transmembrane region" description="Helical" evidence="6">
    <location>
        <begin position="197"/>
        <end position="215"/>
    </location>
</feature>
<evidence type="ECO:0000313" key="7">
    <source>
        <dbReference type="EMBL" id="ACA58894.1"/>
    </source>
</evidence>
<feature type="transmembrane region" description="Helical" evidence="6">
    <location>
        <begin position="137"/>
        <end position="154"/>
    </location>
</feature>
<name>B1I1C2_DESAP</name>
<dbReference type="eggNOG" id="COG1280">
    <property type="taxonomic scope" value="Bacteria"/>
</dbReference>
<dbReference type="EMBL" id="CP000860">
    <property type="protein sequence ID" value="ACA58894.1"/>
    <property type="molecule type" value="Genomic_DNA"/>
</dbReference>
<dbReference type="OrthoDB" id="9784202at2"/>
<protein>
    <submittedName>
        <fullName evidence="7">Lysine exporter protein (LYSE/YGGA)</fullName>
    </submittedName>
</protein>
<sequence length="225" mass="23120">MTIELIFATSFVVGLTGAMMPGPLLTLTVAESARHGFRAGPLLVLGHGILEAALIVALTAGLAAVLVRAEVTAAIAVIGGAFLIWMGYSIARDALRGRVQLAVAAGGNPGAAAGTAAVPALPRLVGLGIATSLSNPYFTLWWATIGLGYITLSLERGPAGLTAFFTGHILADLAWYSLVAAAVAGSGRFLTPRIYRGILAVCGSFLVTLGGYFIWSGLVRNLWLG</sequence>
<dbReference type="Pfam" id="PF01810">
    <property type="entry name" value="LysE"/>
    <property type="match status" value="1"/>
</dbReference>
<reference evidence="7 8" key="2">
    <citation type="journal article" date="2008" name="Science">
        <title>Environmental genomics reveals a single-species ecosystem deep within Earth.</title>
        <authorList>
            <person name="Chivian D."/>
            <person name="Brodie E.L."/>
            <person name="Alm E.J."/>
            <person name="Culley D.E."/>
            <person name="Dehal P.S."/>
            <person name="Desantis T.Z."/>
            <person name="Gihring T.M."/>
            <person name="Lapidus A."/>
            <person name="Lin L.H."/>
            <person name="Lowry S.R."/>
            <person name="Moser D.P."/>
            <person name="Richardson P.M."/>
            <person name="Southam G."/>
            <person name="Wanger G."/>
            <person name="Pratt L.M."/>
            <person name="Andersen G.L."/>
            <person name="Hazen T.C."/>
            <person name="Brockman F.J."/>
            <person name="Arkin A.P."/>
            <person name="Onstott T.C."/>
        </authorList>
    </citation>
    <scope>NUCLEOTIDE SEQUENCE [LARGE SCALE GENOMIC DNA]</scope>
    <source>
        <strain evidence="7 8">MP104C</strain>
    </source>
</reference>
<evidence type="ECO:0000256" key="3">
    <source>
        <dbReference type="ARBA" id="ARBA00022692"/>
    </source>
</evidence>
<evidence type="ECO:0000256" key="6">
    <source>
        <dbReference type="SAM" id="Phobius"/>
    </source>
</evidence>
<evidence type="ECO:0000313" key="8">
    <source>
        <dbReference type="Proteomes" id="UP000008544"/>
    </source>
</evidence>
<proteinExistence type="predicted"/>
<feature type="transmembrane region" description="Helical" evidence="6">
    <location>
        <begin position="6"/>
        <end position="30"/>
    </location>
</feature>
<dbReference type="PANTHER" id="PTHR38825">
    <property type="entry name" value="LYSINE EXPORTER PROTEIN (LYSE/YGGA)"/>
    <property type="match status" value="1"/>
</dbReference>
<feature type="transmembrane region" description="Helical" evidence="6">
    <location>
        <begin position="73"/>
        <end position="91"/>
    </location>
</feature>
<feature type="transmembrane region" description="Helical" evidence="6">
    <location>
        <begin position="160"/>
        <end position="185"/>
    </location>
</feature>
<dbReference type="PANTHER" id="PTHR38825:SF1">
    <property type="entry name" value="TRANSPORTER, LYSE FAMILY"/>
    <property type="match status" value="1"/>
</dbReference>
<reference evidence="8" key="1">
    <citation type="submission" date="2007-10" db="EMBL/GenBank/DDBJ databases">
        <title>Complete sequence of chromosome of Desulforudis audaxviator MP104C.</title>
        <authorList>
            <person name="Copeland A."/>
            <person name="Lucas S."/>
            <person name="Lapidus A."/>
            <person name="Barry K."/>
            <person name="Glavina del Rio T."/>
            <person name="Dalin E."/>
            <person name="Tice H."/>
            <person name="Bruce D."/>
            <person name="Pitluck S."/>
            <person name="Lowry S.R."/>
            <person name="Larimer F."/>
            <person name="Land M.L."/>
            <person name="Hauser L."/>
            <person name="Kyrpides N."/>
            <person name="Ivanova N.N."/>
            <person name="Richardson P."/>
        </authorList>
    </citation>
    <scope>NUCLEOTIDE SEQUENCE [LARGE SCALE GENOMIC DNA]</scope>
    <source>
        <strain evidence="8">MP104C</strain>
    </source>
</reference>
<dbReference type="GO" id="GO:0006865">
    <property type="term" value="P:amino acid transport"/>
    <property type="evidence" value="ECO:0007669"/>
    <property type="project" value="InterPro"/>
</dbReference>
<gene>
    <name evidence="7" type="ordered locus">Daud_0336</name>
</gene>
<evidence type="ECO:0000256" key="4">
    <source>
        <dbReference type="ARBA" id="ARBA00022989"/>
    </source>
</evidence>
<dbReference type="Proteomes" id="UP000008544">
    <property type="component" value="Chromosome"/>
</dbReference>
<evidence type="ECO:0000256" key="2">
    <source>
        <dbReference type="ARBA" id="ARBA00022475"/>
    </source>
</evidence>
<comment type="subcellular location">
    <subcellularLocation>
        <location evidence="1">Cell membrane</location>
        <topology evidence="1">Multi-pass membrane protein</topology>
    </subcellularLocation>
</comment>
<feature type="transmembrane region" description="Helical" evidence="6">
    <location>
        <begin position="42"/>
        <end position="67"/>
    </location>
</feature>
<dbReference type="KEGG" id="dau:Daud_0336"/>
<dbReference type="GO" id="GO:0005886">
    <property type="term" value="C:plasma membrane"/>
    <property type="evidence" value="ECO:0007669"/>
    <property type="project" value="UniProtKB-SubCell"/>
</dbReference>
<organism evidence="7 8">
    <name type="scientific">Desulforudis audaxviator (strain MP104C)</name>
    <dbReference type="NCBI Taxonomy" id="477974"/>
    <lineage>
        <taxon>Bacteria</taxon>
        <taxon>Bacillati</taxon>
        <taxon>Bacillota</taxon>
        <taxon>Clostridia</taxon>
        <taxon>Thermoanaerobacterales</taxon>
        <taxon>Candidatus Desulforudaceae</taxon>
        <taxon>Candidatus Desulforudis</taxon>
    </lineage>
</organism>
<dbReference type="RefSeq" id="WP_012301486.1">
    <property type="nucleotide sequence ID" value="NC_010424.1"/>
</dbReference>
<keyword evidence="4 6" id="KW-1133">Transmembrane helix</keyword>
<keyword evidence="8" id="KW-1185">Reference proteome</keyword>
<dbReference type="InterPro" id="IPR001123">
    <property type="entry name" value="LeuE-type"/>
</dbReference>
<dbReference type="HOGENOM" id="CLU_104651_0_0_9"/>
<dbReference type="AlphaFoldDB" id="B1I1C2"/>
<dbReference type="STRING" id="477974.Daud_0336"/>
<accession>B1I1C2</accession>
<keyword evidence="3 6" id="KW-0812">Transmembrane</keyword>